<dbReference type="PATRIC" id="fig|1513271.3.peg.1770"/>
<keyword evidence="4 8" id="KW-0317">Glutathione biosynthesis</keyword>
<evidence type="ECO:0000256" key="5">
    <source>
        <dbReference type="ARBA" id="ARBA00022741"/>
    </source>
</evidence>
<evidence type="ECO:0000313" key="11">
    <source>
        <dbReference type="EMBL" id="KMT65545.1"/>
    </source>
</evidence>
<dbReference type="InterPro" id="IPR007370">
    <property type="entry name" value="Glu_cys_ligase"/>
</dbReference>
<dbReference type="GO" id="GO:0004357">
    <property type="term" value="F:glutamate-cysteine ligase activity"/>
    <property type="evidence" value="ECO:0007669"/>
    <property type="project" value="UniProtKB-UniRule"/>
</dbReference>
<dbReference type="InterPro" id="IPR014746">
    <property type="entry name" value="Gln_synth/guanido_kin_cat_dom"/>
</dbReference>
<keyword evidence="6 8" id="KW-0067">ATP-binding</keyword>
<dbReference type="PANTHER" id="PTHR38761">
    <property type="entry name" value="GLUTAMATE--CYSTEINE LIGASE"/>
    <property type="match status" value="1"/>
</dbReference>
<dbReference type="GO" id="GO:0005829">
    <property type="term" value="C:cytosol"/>
    <property type="evidence" value="ECO:0007669"/>
    <property type="project" value="TreeGrafter"/>
</dbReference>
<organism evidence="11 12">
    <name type="scientific">Catenovulum maritimum</name>
    <dbReference type="NCBI Taxonomy" id="1513271"/>
    <lineage>
        <taxon>Bacteria</taxon>
        <taxon>Pseudomonadati</taxon>
        <taxon>Pseudomonadota</taxon>
        <taxon>Gammaproteobacteria</taxon>
        <taxon>Alteromonadales</taxon>
        <taxon>Alteromonadaceae</taxon>
        <taxon>Catenovulum</taxon>
    </lineage>
</organism>
<evidence type="ECO:0000256" key="7">
    <source>
        <dbReference type="ARBA" id="ARBA00048819"/>
    </source>
</evidence>
<evidence type="ECO:0000256" key="4">
    <source>
        <dbReference type="ARBA" id="ARBA00022684"/>
    </source>
</evidence>
<dbReference type="AlphaFoldDB" id="A0A0J8GRX4"/>
<sequence length="508" mass="57814">MQPAGFSAQLSRGIEKEALRIKPNGQLADSPHPKNLGSALTHSYITTDYSESLLEFITPVEQNTKKSIEQLLDLHKFSYQQHPNELLWPMSMPCFVGKEDDIQLAYYGESNIGKMKTLYREGLKHRYGSYMQVISGVHFNFSFPISFWQAWAKDKGQDCCKDMISCGYLSVLRNVKRHLWVLAYLFGASPALCSSFLKDKKSNFPFEKIGKGTLYLPYATSLRMSDLGYTNKAQSSLGIRYNQLDEYIAGIKKAIKMPSADFAHIPYGKNGDYKQLNNNVLQIENEYYSPVRPKRVTLSGEKPSEALERDGIQYIEIRALDIDPFSPAGVSEDQVKFLDLFLTWCALVESPELHASDEFLNTANMQQTLLYGRKPNVKLKRDDQDISLTDWALDIFAELKIIAEIFDQDSTNKAYQLALEKQLAKINNSDLTPSAKIINQLLEQNIDNGALGMQLAKQYQAEANTRGFYQFDPEYLNQETQKSFDKQVSIEASDKLDFTDFLQAYFAD</sequence>
<name>A0A0J8GRX4_9ALTE</name>
<dbReference type="OrthoDB" id="9803907at2"/>
<dbReference type="STRING" id="1513271.XM47_08680"/>
<accession>A0A0J8GRX4</accession>
<evidence type="ECO:0000259" key="10">
    <source>
        <dbReference type="Pfam" id="PF04262"/>
    </source>
</evidence>
<dbReference type="PANTHER" id="PTHR38761:SF1">
    <property type="entry name" value="GLUTAMATE--CYSTEINE LIGASE"/>
    <property type="match status" value="1"/>
</dbReference>
<dbReference type="GO" id="GO:0046872">
    <property type="term" value="F:metal ion binding"/>
    <property type="evidence" value="ECO:0007669"/>
    <property type="project" value="TreeGrafter"/>
</dbReference>
<feature type="domain" description="Glutamate--cysteine ligase" evidence="10">
    <location>
        <begin position="9"/>
        <end position="367"/>
    </location>
</feature>
<keyword evidence="12" id="KW-1185">Reference proteome</keyword>
<dbReference type="Proteomes" id="UP000037600">
    <property type="component" value="Unassembled WGS sequence"/>
</dbReference>
<dbReference type="SUPFAM" id="SSF55931">
    <property type="entry name" value="Glutamine synthetase/guanido kinase"/>
    <property type="match status" value="1"/>
</dbReference>
<dbReference type="EC" id="6.3.2.2" evidence="8"/>
<evidence type="ECO:0000256" key="9">
    <source>
        <dbReference type="RuleBase" id="RU004391"/>
    </source>
</evidence>
<comment type="catalytic activity">
    <reaction evidence="7 8 9">
        <text>L-cysteine + L-glutamate + ATP = gamma-L-glutamyl-L-cysteine + ADP + phosphate + H(+)</text>
        <dbReference type="Rhea" id="RHEA:13285"/>
        <dbReference type="ChEBI" id="CHEBI:15378"/>
        <dbReference type="ChEBI" id="CHEBI:29985"/>
        <dbReference type="ChEBI" id="CHEBI:30616"/>
        <dbReference type="ChEBI" id="CHEBI:35235"/>
        <dbReference type="ChEBI" id="CHEBI:43474"/>
        <dbReference type="ChEBI" id="CHEBI:58173"/>
        <dbReference type="ChEBI" id="CHEBI:456216"/>
        <dbReference type="EC" id="6.3.2.2"/>
    </reaction>
</comment>
<evidence type="ECO:0000313" key="12">
    <source>
        <dbReference type="Proteomes" id="UP000037600"/>
    </source>
</evidence>
<gene>
    <name evidence="8" type="primary">gshA</name>
    <name evidence="11" type="ORF">XM47_08680</name>
</gene>
<protein>
    <recommendedName>
        <fullName evidence="8">Glutamate--cysteine ligase</fullName>
        <ecNumber evidence="8">6.3.2.2</ecNumber>
    </recommendedName>
    <alternativeName>
        <fullName evidence="8">Gamma-ECS</fullName>
        <shortName evidence="8">GCS</shortName>
    </alternativeName>
    <alternativeName>
        <fullName evidence="8">Gamma-glutamylcysteine synthetase</fullName>
    </alternativeName>
</protein>
<evidence type="ECO:0000256" key="2">
    <source>
        <dbReference type="ARBA" id="ARBA00008772"/>
    </source>
</evidence>
<comment type="pathway">
    <text evidence="1 8 9">Sulfur metabolism; glutathione biosynthesis; glutathione from L-cysteine and L-glutamate: step 1/2.</text>
</comment>
<evidence type="ECO:0000256" key="8">
    <source>
        <dbReference type="HAMAP-Rule" id="MF_00578"/>
    </source>
</evidence>
<dbReference type="UniPathway" id="UPA00142">
    <property type="reaction ID" value="UER00209"/>
</dbReference>
<dbReference type="InterPro" id="IPR006334">
    <property type="entry name" value="Glut_cys_ligase"/>
</dbReference>
<dbReference type="Pfam" id="PF04262">
    <property type="entry name" value="Glu_cys_ligase"/>
    <property type="match status" value="1"/>
</dbReference>
<keyword evidence="5 8" id="KW-0547">Nucleotide-binding</keyword>
<comment type="similarity">
    <text evidence="2 8">Belongs to the glutamate--cysteine ligase type 1 family. Type 1 subfamily.</text>
</comment>
<comment type="caution">
    <text evidence="11">The sequence shown here is derived from an EMBL/GenBank/DDBJ whole genome shotgun (WGS) entry which is preliminary data.</text>
</comment>
<keyword evidence="3 8" id="KW-0436">Ligase</keyword>
<dbReference type="HAMAP" id="MF_00578">
    <property type="entry name" value="Glu_cys_ligase"/>
    <property type="match status" value="1"/>
</dbReference>
<proteinExistence type="inferred from homology"/>
<evidence type="ECO:0000256" key="3">
    <source>
        <dbReference type="ARBA" id="ARBA00022598"/>
    </source>
</evidence>
<dbReference type="EMBL" id="LAZL01000011">
    <property type="protein sequence ID" value="KMT65545.1"/>
    <property type="molecule type" value="Genomic_DNA"/>
</dbReference>
<dbReference type="Gene3D" id="3.30.590.20">
    <property type="match status" value="1"/>
</dbReference>
<evidence type="ECO:0000256" key="1">
    <source>
        <dbReference type="ARBA" id="ARBA00005006"/>
    </source>
</evidence>
<evidence type="ECO:0000256" key="6">
    <source>
        <dbReference type="ARBA" id="ARBA00022840"/>
    </source>
</evidence>
<reference evidence="11 12" key="1">
    <citation type="submission" date="2015-04" db="EMBL/GenBank/DDBJ databases">
        <title>Draft Genome Sequence of the Novel Agar-Digesting Marine Bacterium Q1.</title>
        <authorList>
            <person name="Li Y."/>
            <person name="Li D."/>
            <person name="Chen G."/>
            <person name="Du Z."/>
        </authorList>
    </citation>
    <scope>NUCLEOTIDE SEQUENCE [LARGE SCALE GENOMIC DNA]</scope>
    <source>
        <strain evidence="11 12">Q1</strain>
    </source>
</reference>
<dbReference type="NCBIfam" id="TIGR01434">
    <property type="entry name" value="glu_cys_ligase"/>
    <property type="match status" value="1"/>
</dbReference>
<dbReference type="GO" id="GO:0005524">
    <property type="term" value="F:ATP binding"/>
    <property type="evidence" value="ECO:0007669"/>
    <property type="project" value="UniProtKB-KW"/>
</dbReference>
<dbReference type="GO" id="GO:0006750">
    <property type="term" value="P:glutathione biosynthetic process"/>
    <property type="evidence" value="ECO:0007669"/>
    <property type="project" value="UniProtKB-UniRule"/>
</dbReference>